<evidence type="ECO:0000259" key="2">
    <source>
        <dbReference type="PROSITE" id="PS50943"/>
    </source>
</evidence>
<dbReference type="GO" id="GO:0003677">
    <property type="term" value="F:DNA binding"/>
    <property type="evidence" value="ECO:0007669"/>
    <property type="project" value="UniProtKB-KW"/>
</dbReference>
<evidence type="ECO:0000313" key="4">
    <source>
        <dbReference type="Proteomes" id="UP000185207"/>
    </source>
</evidence>
<reference evidence="4" key="1">
    <citation type="submission" date="2016-11" db="EMBL/GenBank/DDBJ databases">
        <authorList>
            <person name="Varghese N."/>
            <person name="Submissions S."/>
        </authorList>
    </citation>
    <scope>NUCLEOTIDE SEQUENCE [LARGE SCALE GENOMIC DNA]</scope>
    <source>
        <strain evidence="4">DSM 27623</strain>
    </source>
</reference>
<feature type="domain" description="HTH cro/C1-type" evidence="2">
    <location>
        <begin position="17"/>
        <end position="71"/>
    </location>
</feature>
<sequence>MYKWNLVNLKIHIGRIILLYRLRKELSQFQLGLEVGMSRDHIGRIERGQTNPTIENIVKISDFLNIDILIFFIELNQNELSNILDEIKNLKEKNKNIE</sequence>
<dbReference type="PROSITE" id="PS50943">
    <property type="entry name" value="HTH_CROC1"/>
    <property type="match status" value="1"/>
</dbReference>
<dbReference type="PANTHER" id="PTHR46558:SF11">
    <property type="entry name" value="HTH-TYPE TRANSCRIPTIONAL REGULATOR XRE"/>
    <property type="match status" value="1"/>
</dbReference>
<proteinExistence type="predicted"/>
<dbReference type="AlphaFoldDB" id="A0A1N6FSQ1"/>
<name>A0A1N6FSQ1_9FLAO</name>
<dbReference type="OrthoDB" id="2902336at2"/>
<organism evidence="3 4">
    <name type="scientific">Epilithonimonas zeae</name>
    <dbReference type="NCBI Taxonomy" id="1416779"/>
    <lineage>
        <taxon>Bacteria</taxon>
        <taxon>Pseudomonadati</taxon>
        <taxon>Bacteroidota</taxon>
        <taxon>Flavobacteriia</taxon>
        <taxon>Flavobacteriales</taxon>
        <taxon>Weeksellaceae</taxon>
        <taxon>Chryseobacterium group</taxon>
        <taxon>Epilithonimonas</taxon>
    </lineage>
</organism>
<dbReference type="Gene3D" id="1.10.260.40">
    <property type="entry name" value="lambda repressor-like DNA-binding domains"/>
    <property type="match status" value="1"/>
</dbReference>
<dbReference type="EMBL" id="FSRK01000001">
    <property type="protein sequence ID" value="SIN98349.1"/>
    <property type="molecule type" value="Genomic_DNA"/>
</dbReference>
<evidence type="ECO:0000256" key="1">
    <source>
        <dbReference type="ARBA" id="ARBA00023125"/>
    </source>
</evidence>
<gene>
    <name evidence="3" type="ORF">SAMN05444409_1458</name>
</gene>
<dbReference type="PANTHER" id="PTHR46558">
    <property type="entry name" value="TRACRIPTIONAL REGULATORY PROTEIN-RELATED-RELATED"/>
    <property type="match status" value="1"/>
</dbReference>
<dbReference type="Proteomes" id="UP000185207">
    <property type="component" value="Unassembled WGS sequence"/>
</dbReference>
<dbReference type="SMART" id="SM00530">
    <property type="entry name" value="HTH_XRE"/>
    <property type="match status" value="1"/>
</dbReference>
<dbReference type="CDD" id="cd00093">
    <property type="entry name" value="HTH_XRE"/>
    <property type="match status" value="1"/>
</dbReference>
<dbReference type="Pfam" id="PF01381">
    <property type="entry name" value="HTH_3"/>
    <property type="match status" value="1"/>
</dbReference>
<dbReference type="InterPro" id="IPR001387">
    <property type="entry name" value="Cro/C1-type_HTH"/>
</dbReference>
<dbReference type="SUPFAM" id="SSF47413">
    <property type="entry name" value="lambda repressor-like DNA-binding domains"/>
    <property type="match status" value="1"/>
</dbReference>
<dbReference type="STRING" id="1416779.SAMN05444409_1458"/>
<evidence type="ECO:0000313" key="3">
    <source>
        <dbReference type="EMBL" id="SIN98349.1"/>
    </source>
</evidence>
<accession>A0A1N6FSQ1</accession>
<protein>
    <submittedName>
        <fullName evidence="3">DNA-binding transcriptional regulator, XRE-family HTH domain</fullName>
    </submittedName>
</protein>
<keyword evidence="1 3" id="KW-0238">DNA-binding</keyword>
<keyword evidence="4" id="KW-1185">Reference proteome</keyword>
<dbReference type="RefSeq" id="WP_074234196.1">
    <property type="nucleotide sequence ID" value="NZ_FSRK01000001.1"/>
</dbReference>
<dbReference type="InterPro" id="IPR010982">
    <property type="entry name" value="Lambda_DNA-bd_dom_sf"/>
</dbReference>